<accession>A0AAP5IE24</accession>
<keyword evidence="2" id="KW-1185">Reference proteome</keyword>
<organism evidence="1 2">
    <name type="scientific">Aetokthonos hydrillicola Thurmond2011</name>
    <dbReference type="NCBI Taxonomy" id="2712845"/>
    <lineage>
        <taxon>Bacteria</taxon>
        <taxon>Bacillati</taxon>
        <taxon>Cyanobacteriota</taxon>
        <taxon>Cyanophyceae</taxon>
        <taxon>Nostocales</taxon>
        <taxon>Hapalosiphonaceae</taxon>
        <taxon>Aetokthonos</taxon>
    </lineage>
</organism>
<dbReference type="Proteomes" id="UP000667802">
    <property type="component" value="Unassembled WGS sequence"/>
</dbReference>
<evidence type="ECO:0000313" key="2">
    <source>
        <dbReference type="Proteomes" id="UP000667802"/>
    </source>
</evidence>
<gene>
    <name evidence="1" type="ORF">G7B40_025920</name>
</gene>
<reference evidence="2" key="1">
    <citation type="journal article" date="2021" name="Science">
        <title>Hunting the eagle killer: A cyanobacterial neurotoxin causes vacuolar myelinopathy.</title>
        <authorList>
            <person name="Breinlinger S."/>
            <person name="Phillips T.J."/>
            <person name="Haram B.N."/>
            <person name="Mares J."/>
            <person name="Martinez Yerena J.A."/>
            <person name="Hrouzek P."/>
            <person name="Sobotka R."/>
            <person name="Henderson W.M."/>
            <person name="Schmieder P."/>
            <person name="Williams S.M."/>
            <person name="Lauderdale J.D."/>
            <person name="Wilde H.D."/>
            <person name="Gerrin W."/>
            <person name="Kust A."/>
            <person name="Washington J.W."/>
            <person name="Wagner C."/>
            <person name="Geier B."/>
            <person name="Liebeke M."/>
            <person name="Enke H."/>
            <person name="Niedermeyer T.H.J."/>
            <person name="Wilde S.B."/>
        </authorList>
    </citation>
    <scope>NUCLEOTIDE SEQUENCE [LARGE SCALE GENOMIC DNA]</scope>
    <source>
        <strain evidence="2">Thurmond2011</strain>
    </source>
</reference>
<dbReference type="AlphaFoldDB" id="A0AAP5IE24"/>
<dbReference type="RefSeq" id="WP_208339931.1">
    <property type="nucleotide sequence ID" value="NZ_CAWQFN010000581.1"/>
</dbReference>
<proteinExistence type="predicted"/>
<dbReference type="EMBL" id="JAALHA020000015">
    <property type="protein sequence ID" value="MDR9897973.1"/>
    <property type="molecule type" value="Genomic_DNA"/>
</dbReference>
<name>A0AAP5IE24_9CYAN</name>
<evidence type="ECO:0000313" key="1">
    <source>
        <dbReference type="EMBL" id="MDR9897973.1"/>
    </source>
</evidence>
<protein>
    <submittedName>
        <fullName evidence="1">Uncharacterized protein</fullName>
    </submittedName>
</protein>
<comment type="caution">
    <text evidence="1">The sequence shown here is derived from an EMBL/GenBank/DDBJ whole genome shotgun (WGS) entry which is preliminary data.</text>
</comment>
<sequence>MFKEIKNTIQNFFVERNRYQQFYSKAQDVMIDALLEHKQSVEIKDTPVFFPADSQITEIIYCLTQQLEISASWKYVQKNNQYYVLLIQFDEQEFEEQKLTDETELEFRRKQGLYTLA</sequence>